<evidence type="ECO:0000259" key="7">
    <source>
        <dbReference type="Pfam" id="PF04545"/>
    </source>
</evidence>
<evidence type="ECO:0000259" key="5">
    <source>
        <dbReference type="Pfam" id="PF04539"/>
    </source>
</evidence>
<dbReference type="NCBIfam" id="TIGR02937">
    <property type="entry name" value="sigma70-ECF"/>
    <property type="match status" value="1"/>
</dbReference>
<feature type="domain" description="RNA polymerase sigma-70 region 3" evidence="5">
    <location>
        <begin position="117"/>
        <end position="170"/>
    </location>
</feature>
<protein>
    <submittedName>
        <fullName evidence="8">SigB/SigF/SigG family RNA polymerase sigma factor</fullName>
    </submittedName>
</protein>
<keyword evidence="3" id="KW-0238">DNA-binding</keyword>
<gene>
    <name evidence="8" type="ORF">EWH70_30075</name>
</gene>
<dbReference type="InterPro" id="IPR007627">
    <property type="entry name" value="RNA_pol_sigma70_r2"/>
</dbReference>
<dbReference type="GO" id="GO:0016987">
    <property type="term" value="F:sigma factor activity"/>
    <property type="evidence" value="ECO:0007669"/>
    <property type="project" value="UniProtKB-KW"/>
</dbReference>
<dbReference type="InterPro" id="IPR013325">
    <property type="entry name" value="RNA_pol_sigma_r2"/>
</dbReference>
<dbReference type="InterPro" id="IPR007624">
    <property type="entry name" value="RNA_pol_sigma70_r3"/>
</dbReference>
<dbReference type="InterPro" id="IPR014284">
    <property type="entry name" value="RNA_pol_sigma-70_dom"/>
</dbReference>
<dbReference type="GO" id="GO:0006352">
    <property type="term" value="P:DNA-templated transcription initiation"/>
    <property type="evidence" value="ECO:0007669"/>
    <property type="project" value="InterPro"/>
</dbReference>
<dbReference type="EMBL" id="SFCC01000018">
    <property type="protein sequence ID" value="RZQ60235.1"/>
    <property type="molecule type" value="Genomic_DNA"/>
</dbReference>
<dbReference type="SUPFAM" id="SSF88659">
    <property type="entry name" value="Sigma3 and sigma4 domains of RNA polymerase sigma factors"/>
    <property type="match status" value="2"/>
</dbReference>
<keyword evidence="1" id="KW-0805">Transcription regulation</keyword>
<feature type="domain" description="RNA polymerase sigma-70 region 2" evidence="6">
    <location>
        <begin position="31"/>
        <end position="100"/>
    </location>
</feature>
<evidence type="ECO:0000256" key="2">
    <source>
        <dbReference type="ARBA" id="ARBA00023082"/>
    </source>
</evidence>
<accession>A0A4V2EL40</accession>
<keyword evidence="9" id="KW-1185">Reference proteome</keyword>
<dbReference type="CDD" id="cd06171">
    <property type="entry name" value="Sigma70_r4"/>
    <property type="match status" value="1"/>
</dbReference>
<dbReference type="Pfam" id="PF04545">
    <property type="entry name" value="Sigma70_r4"/>
    <property type="match status" value="1"/>
</dbReference>
<dbReference type="GO" id="GO:0003677">
    <property type="term" value="F:DNA binding"/>
    <property type="evidence" value="ECO:0007669"/>
    <property type="project" value="UniProtKB-KW"/>
</dbReference>
<dbReference type="AlphaFoldDB" id="A0A4V2EL40"/>
<dbReference type="SUPFAM" id="SSF88946">
    <property type="entry name" value="Sigma2 domain of RNA polymerase sigma factors"/>
    <property type="match status" value="1"/>
</dbReference>
<evidence type="ECO:0000256" key="3">
    <source>
        <dbReference type="ARBA" id="ARBA00023125"/>
    </source>
</evidence>
<evidence type="ECO:0000256" key="4">
    <source>
        <dbReference type="ARBA" id="ARBA00023163"/>
    </source>
</evidence>
<dbReference type="PRINTS" id="PR00046">
    <property type="entry name" value="SIGMA70FCT"/>
</dbReference>
<keyword evidence="4" id="KW-0804">Transcription</keyword>
<dbReference type="InterPro" id="IPR014322">
    <property type="entry name" value="RNA_pol_sigma-B/F/G"/>
</dbReference>
<dbReference type="InterPro" id="IPR013324">
    <property type="entry name" value="RNA_pol_sigma_r3/r4-like"/>
</dbReference>
<proteinExistence type="predicted"/>
<dbReference type="RefSeq" id="WP_130478936.1">
    <property type="nucleotide sequence ID" value="NZ_SFCC01000018.1"/>
</dbReference>
<sequence>MTTYEHCAELFDELHSLPPGDPRRETVRTRLVTEYLPLAEHVARRFSGRGEPHDDLVQVARLGLINAIDRFQPDRGSDFLSFAVPTIMGEVRRHFRDTGWSVRVPRRLKELHLATSQAAGTLAQRLGRAPTPSEIAKELDMDVEDVAEGLMAGNAYRSVSTDKPVMHDSETVSLGDTLGFEESGLEAVENHEALQPLLRELPDRERTILMLRFFGNQTQTQIAERIGISQMHVSRLLSQTLRKLRARMREE</sequence>
<feature type="domain" description="RNA polymerase sigma-70 region 4" evidence="7">
    <location>
        <begin position="197"/>
        <end position="246"/>
    </location>
</feature>
<dbReference type="NCBIfam" id="TIGR02980">
    <property type="entry name" value="SigBFG"/>
    <property type="match status" value="1"/>
</dbReference>
<comment type="caution">
    <text evidence="8">The sequence shown here is derived from an EMBL/GenBank/DDBJ whole genome shotgun (WGS) entry which is preliminary data.</text>
</comment>
<name>A0A4V2EL40_9PSEU</name>
<dbReference type="PANTHER" id="PTHR30385">
    <property type="entry name" value="SIGMA FACTOR F FLAGELLAR"/>
    <property type="match status" value="1"/>
</dbReference>
<keyword evidence="2" id="KW-0731">Sigma factor</keyword>
<dbReference type="Pfam" id="PF04542">
    <property type="entry name" value="Sigma70_r2"/>
    <property type="match status" value="1"/>
</dbReference>
<dbReference type="InterPro" id="IPR036388">
    <property type="entry name" value="WH-like_DNA-bd_sf"/>
</dbReference>
<dbReference type="OrthoDB" id="9804285at2"/>
<reference evidence="8 9" key="1">
    <citation type="submission" date="2019-02" db="EMBL/GenBank/DDBJ databases">
        <title>Draft genome sequence of Amycolatopsis sp. 8-3EHSu isolated from roots of Suaeda maritima.</title>
        <authorList>
            <person name="Duangmal K."/>
            <person name="Chantavorakit T."/>
        </authorList>
    </citation>
    <scope>NUCLEOTIDE SEQUENCE [LARGE SCALE GENOMIC DNA]</scope>
    <source>
        <strain evidence="8 9">8-3EHSu</strain>
    </source>
</reference>
<dbReference type="InterPro" id="IPR000943">
    <property type="entry name" value="RNA_pol_sigma70"/>
</dbReference>
<dbReference type="Gene3D" id="1.10.10.10">
    <property type="entry name" value="Winged helix-like DNA-binding domain superfamily/Winged helix DNA-binding domain"/>
    <property type="match status" value="2"/>
</dbReference>
<evidence type="ECO:0000313" key="8">
    <source>
        <dbReference type="EMBL" id="RZQ60235.1"/>
    </source>
</evidence>
<dbReference type="Pfam" id="PF04539">
    <property type="entry name" value="Sigma70_r3"/>
    <property type="match status" value="1"/>
</dbReference>
<dbReference type="PANTHER" id="PTHR30385:SF4">
    <property type="entry name" value="RNA POLYMERASE SIGMA-E FACTOR"/>
    <property type="match status" value="1"/>
</dbReference>
<dbReference type="Gene3D" id="1.20.120.1810">
    <property type="match status" value="1"/>
</dbReference>
<dbReference type="InterPro" id="IPR007630">
    <property type="entry name" value="RNA_pol_sigma70_r4"/>
</dbReference>
<evidence type="ECO:0000256" key="1">
    <source>
        <dbReference type="ARBA" id="ARBA00023015"/>
    </source>
</evidence>
<dbReference type="Proteomes" id="UP000292003">
    <property type="component" value="Unassembled WGS sequence"/>
</dbReference>
<evidence type="ECO:0000259" key="6">
    <source>
        <dbReference type="Pfam" id="PF04542"/>
    </source>
</evidence>
<evidence type="ECO:0000313" key="9">
    <source>
        <dbReference type="Proteomes" id="UP000292003"/>
    </source>
</evidence>
<organism evidence="8 9">
    <name type="scientific">Amycolatopsis suaedae</name>
    <dbReference type="NCBI Taxonomy" id="2510978"/>
    <lineage>
        <taxon>Bacteria</taxon>
        <taxon>Bacillati</taxon>
        <taxon>Actinomycetota</taxon>
        <taxon>Actinomycetes</taxon>
        <taxon>Pseudonocardiales</taxon>
        <taxon>Pseudonocardiaceae</taxon>
        <taxon>Amycolatopsis</taxon>
    </lineage>
</organism>